<dbReference type="Proteomes" id="UP000603865">
    <property type="component" value="Unassembled WGS sequence"/>
</dbReference>
<accession>A0A918C710</accession>
<evidence type="ECO:0000313" key="2">
    <source>
        <dbReference type="Proteomes" id="UP000603865"/>
    </source>
</evidence>
<protein>
    <submittedName>
        <fullName evidence="1">Uncharacterized protein</fullName>
    </submittedName>
</protein>
<proteinExistence type="predicted"/>
<comment type="caution">
    <text evidence="1">The sequence shown here is derived from an EMBL/GenBank/DDBJ whole genome shotgun (WGS) entry which is preliminary data.</text>
</comment>
<dbReference type="AlphaFoldDB" id="A0A918C710"/>
<keyword evidence="2" id="KW-1185">Reference proteome</keyword>
<sequence>MLLWLAAALFALQVGLHAAMPVGMNMPQMVASLLEAAPVASVHEAQMNMAAMPPDTTSIRTPAPLHPVTHHVSQSLCCMPPLALLPLLWAPPILPLIRLHLRSPRAVREALRILRATARGPPEQM</sequence>
<name>A0A918C710_9DEIO</name>
<reference evidence="1" key="1">
    <citation type="journal article" date="2014" name="Int. J. Syst. Evol. Microbiol.">
        <title>Complete genome sequence of Corynebacterium casei LMG S-19264T (=DSM 44701T), isolated from a smear-ripened cheese.</title>
        <authorList>
            <consortium name="US DOE Joint Genome Institute (JGI-PGF)"/>
            <person name="Walter F."/>
            <person name="Albersmeier A."/>
            <person name="Kalinowski J."/>
            <person name="Ruckert C."/>
        </authorList>
    </citation>
    <scope>NUCLEOTIDE SEQUENCE</scope>
    <source>
        <strain evidence="1">JCM 31311</strain>
    </source>
</reference>
<dbReference type="EMBL" id="BMQL01000010">
    <property type="protein sequence ID" value="GGR08818.1"/>
    <property type="molecule type" value="Genomic_DNA"/>
</dbReference>
<gene>
    <name evidence="1" type="ORF">GCM10008957_22050</name>
</gene>
<reference evidence="1" key="2">
    <citation type="submission" date="2020-09" db="EMBL/GenBank/DDBJ databases">
        <authorList>
            <person name="Sun Q."/>
            <person name="Ohkuma M."/>
        </authorList>
    </citation>
    <scope>NUCLEOTIDE SEQUENCE</scope>
    <source>
        <strain evidence="1">JCM 31311</strain>
    </source>
</reference>
<evidence type="ECO:0000313" key="1">
    <source>
        <dbReference type="EMBL" id="GGR08818.1"/>
    </source>
</evidence>
<organism evidence="1 2">
    <name type="scientific">Deinococcus ruber</name>
    <dbReference type="NCBI Taxonomy" id="1848197"/>
    <lineage>
        <taxon>Bacteria</taxon>
        <taxon>Thermotogati</taxon>
        <taxon>Deinococcota</taxon>
        <taxon>Deinococci</taxon>
        <taxon>Deinococcales</taxon>
        <taxon>Deinococcaceae</taxon>
        <taxon>Deinococcus</taxon>
    </lineage>
</organism>